<evidence type="ECO:0000313" key="1">
    <source>
        <dbReference type="EMBL" id="QAA81378.1"/>
    </source>
</evidence>
<organism evidence="1 2">
    <name type="scientific">Aequorivita ciconiae</name>
    <dbReference type="NCBI Taxonomy" id="2494375"/>
    <lineage>
        <taxon>Bacteria</taxon>
        <taxon>Pseudomonadati</taxon>
        <taxon>Bacteroidota</taxon>
        <taxon>Flavobacteriia</taxon>
        <taxon>Flavobacteriales</taxon>
        <taxon>Flavobacteriaceae</taxon>
        <taxon>Aequorivita</taxon>
    </lineage>
</organism>
<gene>
    <name evidence="1" type="ORF">EI546_06390</name>
</gene>
<accession>A0A410G270</accession>
<dbReference type="OrthoDB" id="1798861at2"/>
<protein>
    <submittedName>
        <fullName evidence="1">Uncharacterized protein</fullName>
    </submittedName>
</protein>
<keyword evidence="2" id="KW-1185">Reference proteome</keyword>
<dbReference type="RefSeq" id="WP_128249766.1">
    <property type="nucleotide sequence ID" value="NZ_CP034951.1"/>
</dbReference>
<proteinExistence type="predicted"/>
<dbReference type="AlphaFoldDB" id="A0A410G270"/>
<sequence length="63" mass="6898">MAYSKCASCNSTSFESSIETPKNSRYKLQFIKCASCGAVVGVMDYYNIGALVQKLAKKMGFDI</sequence>
<evidence type="ECO:0000313" key="2">
    <source>
        <dbReference type="Proteomes" id="UP000285517"/>
    </source>
</evidence>
<dbReference type="EMBL" id="CP034951">
    <property type="protein sequence ID" value="QAA81378.1"/>
    <property type="molecule type" value="Genomic_DNA"/>
</dbReference>
<name>A0A410G270_9FLAO</name>
<dbReference type="KEGG" id="aev:EI546_06390"/>
<reference evidence="1 2" key="1">
    <citation type="submission" date="2019-01" db="EMBL/GenBank/DDBJ databases">
        <title>Complete genome sequencing of Aequorivita sp. H23M31.</title>
        <authorList>
            <person name="Bae J.-W."/>
        </authorList>
    </citation>
    <scope>NUCLEOTIDE SEQUENCE [LARGE SCALE GENOMIC DNA]</scope>
    <source>
        <strain evidence="1 2">H23M31</strain>
    </source>
</reference>
<dbReference type="Proteomes" id="UP000285517">
    <property type="component" value="Chromosome"/>
</dbReference>